<reference evidence="1 2" key="1">
    <citation type="submission" date="2017-08" db="EMBL/GenBank/DDBJ databases">
        <title>Phylogenetic analysis of Mycobacterium avium complex whole genomes.</title>
        <authorList>
            <person name="Caverly L.J."/>
            <person name="Spilker T."/>
            <person name="Lipuma J."/>
        </authorList>
    </citation>
    <scope>NUCLEOTIDE SEQUENCE [LARGE SCALE GENOMIC DNA]</scope>
    <source>
        <strain evidence="1 2">FLAC0165</strain>
    </source>
</reference>
<evidence type="ECO:0000313" key="2">
    <source>
        <dbReference type="Proteomes" id="UP000217768"/>
    </source>
</evidence>
<dbReference type="RefSeq" id="WP_023869927.1">
    <property type="nucleotide sequence ID" value="NZ_JAAILH010000002.1"/>
</dbReference>
<protein>
    <submittedName>
        <fullName evidence="1">Uncharacterized protein</fullName>
    </submittedName>
</protein>
<organism evidence="1 2">
    <name type="scientific">Mycobacterium avium</name>
    <dbReference type="NCBI Taxonomy" id="1764"/>
    <lineage>
        <taxon>Bacteria</taxon>
        <taxon>Bacillati</taxon>
        <taxon>Actinomycetota</taxon>
        <taxon>Actinomycetes</taxon>
        <taxon>Mycobacteriales</taxon>
        <taxon>Mycobacteriaceae</taxon>
        <taxon>Mycobacterium</taxon>
        <taxon>Mycobacterium avium complex (MAC)</taxon>
    </lineage>
</organism>
<dbReference type="AlphaFoldDB" id="A0A2A2ZPU4"/>
<accession>A0A2A2ZPU4</accession>
<gene>
    <name evidence="1" type="ORF">CKJ66_01650</name>
</gene>
<sequence length="112" mass="12381">MGSVADRPRHPERMNTLLRLADWLKSRRRRDVGNRTVGVGTVRKVRRQVFIEVVAVSGETFIGKLARCDADLDLSVLRPGLVVLVAFDPAAREELSLPDDVLAVHAAWVAAL</sequence>
<evidence type="ECO:0000313" key="1">
    <source>
        <dbReference type="EMBL" id="PBA28370.1"/>
    </source>
</evidence>
<dbReference type="EMBL" id="NSFD01000002">
    <property type="protein sequence ID" value="PBA28370.1"/>
    <property type="molecule type" value="Genomic_DNA"/>
</dbReference>
<dbReference type="GeneID" id="75268265"/>
<comment type="caution">
    <text evidence="1">The sequence shown here is derived from an EMBL/GenBank/DDBJ whole genome shotgun (WGS) entry which is preliminary data.</text>
</comment>
<name>A0A2A2ZPU4_MYCAV</name>
<proteinExistence type="predicted"/>
<dbReference type="Proteomes" id="UP000217768">
    <property type="component" value="Unassembled WGS sequence"/>
</dbReference>